<evidence type="ECO:0000313" key="2">
    <source>
        <dbReference type="EMBL" id="GAA0139065.1"/>
    </source>
</evidence>
<feature type="compositionally biased region" description="Polar residues" evidence="1">
    <location>
        <begin position="1"/>
        <end position="14"/>
    </location>
</feature>
<evidence type="ECO:0000313" key="3">
    <source>
        <dbReference type="Proteomes" id="UP001454036"/>
    </source>
</evidence>
<comment type="caution">
    <text evidence="2">The sequence shown here is derived from an EMBL/GenBank/DDBJ whole genome shotgun (WGS) entry which is preliminary data.</text>
</comment>
<sequence length="95" mass="9918">MASGSHQRPSSIPQDNLAPVVSESVPQRPDSPVLDVARSIAKLLNDTREESLLTTEVFSIEPLAVRHPETVPANPHSTHSSAPAAPPSTHGAGAV</sequence>
<evidence type="ECO:0000256" key="1">
    <source>
        <dbReference type="SAM" id="MobiDB-lite"/>
    </source>
</evidence>
<proteinExistence type="predicted"/>
<dbReference type="AlphaFoldDB" id="A0AAV3NIA5"/>
<protein>
    <submittedName>
        <fullName evidence="2">Uncharacterized protein</fullName>
    </submittedName>
</protein>
<dbReference type="EMBL" id="BAABME010000055">
    <property type="protein sequence ID" value="GAA0139065.1"/>
    <property type="molecule type" value="Genomic_DNA"/>
</dbReference>
<name>A0AAV3NIA5_LITER</name>
<accession>A0AAV3NIA5</accession>
<feature type="region of interest" description="Disordered" evidence="1">
    <location>
        <begin position="1"/>
        <end position="32"/>
    </location>
</feature>
<organism evidence="2 3">
    <name type="scientific">Lithospermum erythrorhizon</name>
    <name type="common">Purple gromwell</name>
    <name type="synonym">Lithospermum officinale var. erythrorhizon</name>
    <dbReference type="NCBI Taxonomy" id="34254"/>
    <lineage>
        <taxon>Eukaryota</taxon>
        <taxon>Viridiplantae</taxon>
        <taxon>Streptophyta</taxon>
        <taxon>Embryophyta</taxon>
        <taxon>Tracheophyta</taxon>
        <taxon>Spermatophyta</taxon>
        <taxon>Magnoliopsida</taxon>
        <taxon>eudicotyledons</taxon>
        <taxon>Gunneridae</taxon>
        <taxon>Pentapetalae</taxon>
        <taxon>asterids</taxon>
        <taxon>lamiids</taxon>
        <taxon>Boraginales</taxon>
        <taxon>Boraginaceae</taxon>
        <taxon>Boraginoideae</taxon>
        <taxon>Lithospermeae</taxon>
        <taxon>Lithospermum</taxon>
    </lineage>
</organism>
<reference evidence="2 3" key="1">
    <citation type="submission" date="2024-01" db="EMBL/GenBank/DDBJ databases">
        <title>The complete chloroplast genome sequence of Lithospermum erythrorhizon: insights into the phylogenetic relationship among Boraginaceae species and the maternal lineages of purple gromwells.</title>
        <authorList>
            <person name="Okada T."/>
            <person name="Watanabe K."/>
        </authorList>
    </citation>
    <scope>NUCLEOTIDE SEQUENCE [LARGE SCALE GENOMIC DNA]</scope>
</reference>
<dbReference type="Proteomes" id="UP001454036">
    <property type="component" value="Unassembled WGS sequence"/>
</dbReference>
<gene>
    <name evidence="2" type="ORF">LIER_00688</name>
</gene>
<feature type="region of interest" description="Disordered" evidence="1">
    <location>
        <begin position="68"/>
        <end position="95"/>
    </location>
</feature>
<keyword evidence="3" id="KW-1185">Reference proteome</keyword>
<feature type="compositionally biased region" description="Low complexity" evidence="1">
    <location>
        <begin position="75"/>
        <end position="95"/>
    </location>
</feature>